<reference evidence="1" key="1">
    <citation type="submission" date="2019-07" db="EMBL/GenBank/DDBJ databases">
        <title>KPC-2 carbapenem resistent Enterobacterales isolates from Germany.</title>
        <authorList>
            <person name="Yao Y."/>
            <person name="Falgenhauer L."/>
            <person name="Imirzalioglu C."/>
            <person name="Chakraborty T."/>
        </authorList>
    </citation>
    <scope>NUCLEOTIDE SEQUENCE</scope>
    <source>
        <strain evidence="1">CA13304</strain>
    </source>
</reference>
<sequence length="68" mass="7722">MKRAYGGKEIQDSIFNLLHSRNMSSIEICDHLGITIRDAAIAIRTLEEQGRIEVVRNILTTSHKIQES</sequence>
<dbReference type="EMBL" id="VKME01000006">
    <property type="protein sequence ID" value="MBE0126741.1"/>
    <property type="molecule type" value="Genomic_DNA"/>
</dbReference>
<dbReference type="InterPro" id="IPR036390">
    <property type="entry name" value="WH_DNA-bd_sf"/>
</dbReference>
<organism evidence="1 2">
    <name type="scientific">Citrobacter amalonaticus</name>
    <dbReference type="NCBI Taxonomy" id="35703"/>
    <lineage>
        <taxon>Bacteria</taxon>
        <taxon>Pseudomonadati</taxon>
        <taxon>Pseudomonadota</taxon>
        <taxon>Gammaproteobacteria</taxon>
        <taxon>Enterobacterales</taxon>
        <taxon>Enterobacteriaceae</taxon>
        <taxon>Citrobacter</taxon>
    </lineage>
</organism>
<proteinExistence type="predicted"/>
<evidence type="ECO:0000313" key="2">
    <source>
        <dbReference type="Proteomes" id="UP000656723"/>
    </source>
</evidence>
<gene>
    <name evidence="1" type="ORF">FOT72_01580</name>
</gene>
<dbReference type="AlphaFoldDB" id="A0A8I0JSK8"/>
<protein>
    <submittedName>
        <fullName evidence="1">Uncharacterized protein</fullName>
    </submittedName>
</protein>
<evidence type="ECO:0000313" key="1">
    <source>
        <dbReference type="EMBL" id="MBE0126741.1"/>
    </source>
</evidence>
<dbReference type="SUPFAM" id="SSF46785">
    <property type="entry name" value="Winged helix' DNA-binding domain"/>
    <property type="match status" value="1"/>
</dbReference>
<accession>A0A8I0JSK8</accession>
<name>A0A8I0JSK8_CITAM</name>
<dbReference type="RefSeq" id="WP_044253058.1">
    <property type="nucleotide sequence ID" value="NZ_VKME01000006.1"/>
</dbReference>
<dbReference type="Proteomes" id="UP000656723">
    <property type="component" value="Unassembled WGS sequence"/>
</dbReference>
<comment type="caution">
    <text evidence="1">The sequence shown here is derived from an EMBL/GenBank/DDBJ whole genome shotgun (WGS) entry which is preliminary data.</text>
</comment>